<gene>
    <name evidence="7" type="ORF">BACPEC_00611</name>
</gene>
<keyword evidence="8" id="KW-1185">Reference proteome</keyword>
<dbReference type="HOGENOM" id="CLU_031275_4_0_9"/>
<comment type="similarity">
    <text evidence="2">Belongs to the autoinducer-2 exporter (AI-2E) (TC 2.A.86) family.</text>
</comment>
<keyword evidence="3 6" id="KW-0812">Transmembrane</keyword>
<evidence type="ECO:0000256" key="6">
    <source>
        <dbReference type="SAM" id="Phobius"/>
    </source>
</evidence>
<evidence type="ECO:0000313" key="7">
    <source>
        <dbReference type="EMBL" id="EEC58479.1"/>
    </source>
</evidence>
<dbReference type="STRING" id="483218.BACPEC_00611"/>
<evidence type="ECO:0000256" key="2">
    <source>
        <dbReference type="ARBA" id="ARBA00009773"/>
    </source>
</evidence>
<evidence type="ECO:0008006" key="9">
    <source>
        <dbReference type="Google" id="ProtNLM"/>
    </source>
</evidence>
<reference evidence="7 8" key="1">
    <citation type="submission" date="2008-11" db="EMBL/GenBank/DDBJ databases">
        <title>Draft genome sequence of Bacteroides pectinophilus (ATCC 43243).</title>
        <authorList>
            <person name="Sudarsanam P."/>
            <person name="Ley R."/>
            <person name="Guruge J."/>
            <person name="Turnbaugh P.J."/>
            <person name="Mahowald M."/>
            <person name="Liep D."/>
            <person name="Gordon J."/>
        </authorList>
    </citation>
    <scope>NUCLEOTIDE SEQUENCE [LARGE SCALE GENOMIC DNA]</scope>
    <source>
        <strain evidence="7 8">ATCC 43243</strain>
    </source>
</reference>
<dbReference type="Proteomes" id="UP000003136">
    <property type="component" value="Unassembled WGS sequence"/>
</dbReference>
<keyword evidence="4 6" id="KW-1133">Transmembrane helix</keyword>
<protein>
    <recommendedName>
        <fullName evidence="9">Sporulation integral membrane protein YtvI</fullName>
    </recommendedName>
</protein>
<dbReference type="Pfam" id="PF01594">
    <property type="entry name" value="AI-2E_transport"/>
    <property type="match status" value="1"/>
</dbReference>
<evidence type="ECO:0000313" key="8">
    <source>
        <dbReference type="Proteomes" id="UP000003136"/>
    </source>
</evidence>
<dbReference type="PANTHER" id="PTHR21716:SF68">
    <property type="entry name" value="TRANSPORT PROTEIN YTVI-RELATED"/>
    <property type="match status" value="1"/>
</dbReference>
<evidence type="ECO:0000256" key="1">
    <source>
        <dbReference type="ARBA" id="ARBA00004141"/>
    </source>
</evidence>
<dbReference type="AlphaFoldDB" id="B7APK5"/>
<comment type="subcellular location">
    <subcellularLocation>
        <location evidence="1">Membrane</location>
        <topology evidence="1">Multi-pass membrane protein</topology>
    </subcellularLocation>
</comment>
<organism evidence="7 8">
    <name type="scientific">[Bacteroides] pectinophilus ATCC 43243</name>
    <dbReference type="NCBI Taxonomy" id="483218"/>
    <lineage>
        <taxon>Bacteria</taxon>
        <taxon>Bacillati</taxon>
        <taxon>Bacillota</taxon>
        <taxon>Clostridia</taxon>
        <taxon>Eubacteriales</taxon>
    </lineage>
</organism>
<feature type="transmembrane region" description="Helical" evidence="6">
    <location>
        <begin position="236"/>
        <end position="253"/>
    </location>
</feature>
<proteinExistence type="inferred from homology"/>
<reference evidence="7 8" key="2">
    <citation type="submission" date="2008-11" db="EMBL/GenBank/DDBJ databases">
        <authorList>
            <person name="Fulton L."/>
            <person name="Clifton S."/>
            <person name="Fulton B."/>
            <person name="Xu J."/>
            <person name="Minx P."/>
            <person name="Pepin K.H."/>
            <person name="Johnson M."/>
            <person name="Bhonagiri V."/>
            <person name="Nash W.E."/>
            <person name="Mardis E.R."/>
            <person name="Wilson R.K."/>
        </authorList>
    </citation>
    <scope>NUCLEOTIDE SEQUENCE [LARGE SCALE GENOMIC DNA]</scope>
    <source>
        <strain evidence="7 8">ATCC 43243</strain>
    </source>
</reference>
<accession>B7APK5</accession>
<comment type="caution">
    <text evidence="7">The sequence shown here is derived from an EMBL/GenBank/DDBJ whole genome shotgun (WGS) entry which is preliminary data.</text>
</comment>
<feature type="transmembrane region" description="Helical" evidence="6">
    <location>
        <begin position="288"/>
        <end position="308"/>
    </location>
</feature>
<dbReference type="GO" id="GO:0016020">
    <property type="term" value="C:membrane"/>
    <property type="evidence" value="ECO:0007669"/>
    <property type="project" value="UniProtKB-SubCell"/>
</dbReference>
<sequence>MLKRLHMVEPVNKDIRDKLILIGGSAGISIAVFLSIRYILPLAAPFVLAFFLSVLLENKVTALADTAHGRLFRGNKTAAAIVIVTALTAAAAIVIGALGYFAISEIRGLISNYDYYCRMCDAHVLQACERMDGWLGLEIGRMYGMVCNGVDSLKESFDGGRMASAMGTSFAYASAAMKKMLLLAGAFFMLIISTVYMSRDMNSYRKWKKNTRFREEADVLWSALARLGNVYFKTQLIIICCTAVVCTTGLLIIGNPYAVVIGIAIGLLDALPFFGTGTVLIPWSIMAVLGGNVWHAAVLMTVYVITYFEREILEAKLMGKGLDISPVTMMAAIYIGLLVYGFWGFVLGPVSYCLIKGGIQLLKCHIERDKIINKKL</sequence>
<keyword evidence="5 6" id="KW-0472">Membrane</keyword>
<feature type="transmembrane region" description="Helical" evidence="6">
    <location>
        <begin position="180"/>
        <end position="198"/>
    </location>
</feature>
<feature type="transmembrane region" description="Helical" evidence="6">
    <location>
        <begin position="328"/>
        <end position="355"/>
    </location>
</feature>
<feature type="transmembrane region" description="Helical" evidence="6">
    <location>
        <begin position="259"/>
        <end position="281"/>
    </location>
</feature>
<dbReference type="GO" id="GO:0055085">
    <property type="term" value="P:transmembrane transport"/>
    <property type="evidence" value="ECO:0007669"/>
    <property type="project" value="TreeGrafter"/>
</dbReference>
<evidence type="ECO:0000256" key="4">
    <source>
        <dbReference type="ARBA" id="ARBA00022989"/>
    </source>
</evidence>
<name>B7APK5_9FIRM</name>
<feature type="transmembrane region" description="Helical" evidence="6">
    <location>
        <begin position="78"/>
        <end position="103"/>
    </location>
</feature>
<dbReference type="EMBL" id="ABVQ01000034">
    <property type="protein sequence ID" value="EEC58479.1"/>
    <property type="molecule type" value="Genomic_DNA"/>
</dbReference>
<evidence type="ECO:0000256" key="3">
    <source>
        <dbReference type="ARBA" id="ARBA00022692"/>
    </source>
</evidence>
<evidence type="ECO:0000256" key="5">
    <source>
        <dbReference type="ARBA" id="ARBA00023136"/>
    </source>
</evidence>
<dbReference type="PANTHER" id="PTHR21716">
    <property type="entry name" value="TRANSMEMBRANE PROTEIN"/>
    <property type="match status" value="1"/>
</dbReference>
<dbReference type="InterPro" id="IPR002549">
    <property type="entry name" value="AI-2E-like"/>
</dbReference>
<dbReference type="eggNOG" id="COG0628">
    <property type="taxonomic scope" value="Bacteria"/>
</dbReference>
<feature type="transmembrane region" description="Helical" evidence="6">
    <location>
        <begin position="20"/>
        <end position="40"/>
    </location>
</feature>